<dbReference type="EMBL" id="PGVD01000001">
    <property type="protein sequence ID" value="PLS00935.1"/>
    <property type="molecule type" value="Genomic_DNA"/>
</dbReference>
<organism evidence="6 8">
    <name type="scientific">Bacillus canaveralius</name>
    <dbReference type="NCBI Taxonomy" id="1403243"/>
    <lineage>
        <taxon>Bacteria</taxon>
        <taxon>Bacillati</taxon>
        <taxon>Bacillota</taxon>
        <taxon>Bacilli</taxon>
        <taxon>Bacillales</taxon>
        <taxon>Bacillaceae</taxon>
        <taxon>Bacillus</taxon>
    </lineage>
</organism>
<dbReference type="InterPro" id="IPR016195">
    <property type="entry name" value="Pol/histidinol_Pase-like"/>
</dbReference>
<dbReference type="PIRSF" id="PIRSF016557">
    <property type="entry name" value="Caps_synth_CpsB"/>
    <property type="match status" value="1"/>
</dbReference>
<reference evidence="6 8" key="1">
    <citation type="submission" date="2017-11" db="EMBL/GenBank/DDBJ databases">
        <title>Comparitive Functional Genomics of Dry Heat Resistant strains isolated from the Viking Spacecraft.</title>
        <authorList>
            <person name="Seuylemezian A."/>
            <person name="Cooper K."/>
            <person name="Vaishampayan P."/>
        </authorList>
    </citation>
    <scope>NUCLEOTIDE SEQUENCE [LARGE SCALE GENOMIC DNA]</scope>
    <source>
        <strain evidence="6 8">M4.6</strain>
    </source>
</reference>
<dbReference type="RefSeq" id="WP_101576009.1">
    <property type="nucleotide sequence ID" value="NZ_PGVA01000008.1"/>
</dbReference>
<dbReference type="GO" id="GO:0004725">
    <property type="term" value="F:protein tyrosine phosphatase activity"/>
    <property type="evidence" value="ECO:0007669"/>
    <property type="project" value="UniProtKB-UniRule"/>
</dbReference>
<evidence type="ECO:0000313" key="8">
    <source>
        <dbReference type="Proteomes" id="UP000234951"/>
    </source>
</evidence>
<comment type="catalytic activity">
    <reaction evidence="4 5">
        <text>O-phospho-L-tyrosyl-[protein] + H2O = L-tyrosyl-[protein] + phosphate</text>
        <dbReference type="Rhea" id="RHEA:10684"/>
        <dbReference type="Rhea" id="RHEA-COMP:10136"/>
        <dbReference type="Rhea" id="RHEA-COMP:20101"/>
        <dbReference type="ChEBI" id="CHEBI:15377"/>
        <dbReference type="ChEBI" id="CHEBI:43474"/>
        <dbReference type="ChEBI" id="CHEBI:46858"/>
        <dbReference type="ChEBI" id="CHEBI:61978"/>
        <dbReference type="EC" id="3.1.3.48"/>
    </reaction>
</comment>
<dbReference type="Proteomes" id="UP000234951">
    <property type="component" value="Unassembled WGS sequence"/>
</dbReference>
<dbReference type="EMBL" id="PGVA01000008">
    <property type="protein sequence ID" value="PLR85067.1"/>
    <property type="molecule type" value="Genomic_DNA"/>
</dbReference>
<keyword evidence="9" id="KW-1185">Reference proteome</keyword>
<keyword evidence="2 5" id="KW-0378">Hydrolase</keyword>
<dbReference type="AlphaFoldDB" id="A0A2N5GQB1"/>
<comment type="similarity">
    <text evidence="1 5">Belongs to the metallo-dependent hydrolases superfamily. CpsB/CapC family.</text>
</comment>
<reference evidence="7 9" key="2">
    <citation type="submission" date="2017-12" db="EMBL/GenBank/DDBJ databases">
        <title>Comparative Functional Genomics of Dry Heat Resistant strains isolated from the Viking Spacecraft.</title>
        <authorList>
            <person name="Seuylemezian A."/>
            <person name="Cooper K."/>
            <person name="Vaishampayan P."/>
        </authorList>
    </citation>
    <scope>NUCLEOTIDE SEQUENCE [LARGE SCALE GENOMIC DNA]</scope>
    <source>
        <strain evidence="7 9">ATCC 29669</strain>
    </source>
</reference>
<evidence type="ECO:0000256" key="5">
    <source>
        <dbReference type="PIRNR" id="PIRNR016557"/>
    </source>
</evidence>
<dbReference type="InterPro" id="IPR016667">
    <property type="entry name" value="Caps_polysacc_synth_CpsB/CapC"/>
</dbReference>
<evidence type="ECO:0000313" key="6">
    <source>
        <dbReference type="EMBL" id="PLR85067.1"/>
    </source>
</evidence>
<comment type="caution">
    <text evidence="6">The sequence shown here is derived from an EMBL/GenBank/DDBJ whole genome shotgun (WGS) entry which is preliminary data.</text>
</comment>
<proteinExistence type="inferred from homology"/>
<dbReference type="OrthoDB" id="9788539at2"/>
<evidence type="ECO:0000313" key="7">
    <source>
        <dbReference type="EMBL" id="PLS00935.1"/>
    </source>
</evidence>
<dbReference type="Pfam" id="PF19567">
    <property type="entry name" value="CpsB_CapC"/>
    <property type="match status" value="1"/>
</dbReference>
<keyword evidence="3 5" id="KW-0904">Protein phosphatase</keyword>
<evidence type="ECO:0000256" key="3">
    <source>
        <dbReference type="ARBA" id="ARBA00022912"/>
    </source>
</evidence>
<evidence type="ECO:0000256" key="4">
    <source>
        <dbReference type="ARBA" id="ARBA00051722"/>
    </source>
</evidence>
<dbReference type="PANTHER" id="PTHR39181">
    <property type="entry name" value="TYROSINE-PROTEIN PHOSPHATASE YWQE"/>
    <property type="match status" value="1"/>
</dbReference>
<evidence type="ECO:0000313" key="9">
    <source>
        <dbReference type="Proteomes" id="UP000235114"/>
    </source>
</evidence>
<dbReference type="EC" id="3.1.3.48" evidence="5"/>
<name>A0A2N5GQB1_9BACI</name>
<sequence>MIDIHCHILPGIDDGARTIDDSIAMAKLAYQEGIRTIIATPHHQNGKYSNVKKDILAKVTELNKALEEAVVPVQILPGQETRIYGEMLEDYEQEEILTINNGNRYLFVEFPSAHVPRYAERLLFDIQLKGLVPIIVHPERNQEIIEHPELLYQLVKKGALTQVTAASVAGHFGKNIKKFSLQVIDANLAHFVSSDAHNVSTRSFKMVEALDEIEKRYGVDMVYYFTENAELLVEGQTVYKEVPEKIKKKKFLGVF</sequence>
<dbReference type="SUPFAM" id="SSF89550">
    <property type="entry name" value="PHP domain-like"/>
    <property type="match status" value="1"/>
</dbReference>
<evidence type="ECO:0000256" key="2">
    <source>
        <dbReference type="ARBA" id="ARBA00022801"/>
    </source>
</evidence>
<protein>
    <recommendedName>
        <fullName evidence="5">Tyrosine-protein phosphatase</fullName>
        <ecNumber evidence="5">3.1.3.48</ecNumber>
    </recommendedName>
</protein>
<gene>
    <name evidence="6" type="ORF">CU635_04615</name>
    <name evidence="7" type="ORF">CVD25_00370</name>
</gene>
<dbReference type="PANTHER" id="PTHR39181:SF1">
    <property type="entry name" value="TYROSINE-PROTEIN PHOSPHATASE YWQE"/>
    <property type="match status" value="1"/>
</dbReference>
<accession>A0A2N5GQB1</accession>
<dbReference type="GO" id="GO:0030145">
    <property type="term" value="F:manganese ion binding"/>
    <property type="evidence" value="ECO:0007669"/>
    <property type="project" value="UniProtKB-UniRule"/>
</dbReference>
<dbReference type="Gene3D" id="3.20.20.140">
    <property type="entry name" value="Metal-dependent hydrolases"/>
    <property type="match status" value="1"/>
</dbReference>
<evidence type="ECO:0000256" key="1">
    <source>
        <dbReference type="ARBA" id="ARBA00005750"/>
    </source>
</evidence>
<dbReference type="Proteomes" id="UP000235114">
    <property type="component" value="Unassembled WGS sequence"/>
</dbReference>